<name>A0A081KF34_9GAMM</name>
<feature type="compositionally biased region" description="Polar residues" evidence="1">
    <location>
        <begin position="646"/>
        <end position="691"/>
    </location>
</feature>
<evidence type="ECO:0000313" key="3">
    <source>
        <dbReference type="Proteomes" id="UP000027997"/>
    </source>
</evidence>
<feature type="region of interest" description="Disordered" evidence="1">
    <location>
        <begin position="486"/>
        <end position="506"/>
    </location>
</feature>
<accession>A0A081KF34</accession>
<proteinExistence type="predicted"/>
<keyword evidence="3" id="KW-1185">Reference proteome</keyword>
<comment type="caution">
    <text evidence="2">The sequence shown here is derived from an EMBL/GenBank/DDBJ whole genome shotgun (WGS) entry which is preliminary data.</text>
</comment>
<dbReference type="EMBL" id="JOJP01000001">
    <property type="protein sequence ID" value="KEI72760.1"/>
    <property type="molecule type" value="Genomic_DNA"/>
</dbReference>
<protein>
    <submittedName>
        <fullName evidence="2">Uncharacterized protein</fullName>
    </submittedName>
</protein>
<dbReference type="Proteomes" id="UP000027997">
    <property type="component" value="Unassembled WGS sequence"/>
</dbReference>
<feature type="compositionally biased region" description="Low complexity" evidence="1">
    <location>
        <begin position="309"/>
        <end position="321"/>
    </location>
</feature>
<dbReference type="RefSeq" id="WP_020581433.1">
    <property type="nucleotide sequence ID" value="NZ_JOJP01000001.1"/>
</dbReference>
<feature type="compositionally biased region" description="Polar residues" evidence="1">
    <location>
        <begin position="732"/>
        <end position="752"/>
    </location>
</feature>
<organism evidence="2 3">
    <name type="scientific">Endozoicomonas elysicola</name>
    <dbReference type="NCBI Taxonomy" id="305900"/>
    <lineage>
        <taxon>Bacteria</taxon>
        <taxon>Pseudomonadati</taxon>
        <taxon>Pseudomonadota</taxon>
        <taxon>Gammaproteobacteria</taxon>
        <taxon>Oceanospirillales</taxon>
        <taxon>Endozoicomonadaceae</taxon>
        <taxon>Endozoicomonas</taxon>
    </lineage>
</organism>
<gene>
    <name evidence="2" type="ORF">GV64_20320</name>
</gene>
<evidence type="ECO:0000256" key="1">
    <source>
        <dbReference type="SAM" id="MobiDB-lite"/>
    </source>
</evidence>
<sequence>MDKAYNAADRIPITYGNPTLNSPPLDSHNSHTEHIPETAQYNQHTVRAVEPLQHFDEQSSAQFSATSGEPEYLKNLDAIFSQFSRVIEILGPLPLTRRAVLSTQLDKVLEMLEPLTSIELLAVQFSKKLEQLEPEEIPHALQLSFNEMNCQIPDPRYHAVFKSPPKPLEEWKELFNRLVNDPEVNKVKKVKKGIIRTNNEFSEKVLEQMRLVLTGAKYDQLRQSHKKIKEDNPLIRIIEATKMAGDIAPETLVNALNRAGQSKYIRNFSDLLDGPALPSESDSHIHLGNRFRRSDLTRHSWSSRESGRLSRSSSIRGSNTSIDTMGTNVTHERYSLTSTHHKTGRSTENDSPKSQRSLYDHMLPAQTGPSMRPALPASFAQVGLDCSQASYHSDGDAVGIATVTQPELTKEYDDWRAVTGKRNQQVLPPTSTPSMTISVPSRYHRDRVTDDPTLCHKPSEPSSLTARTNIPSTFGSRASTVAKRYTQAPQEKSSFRGLPGNHYKTRPALEYMPPLPNELMAPLSPEDQRATVMSELSRVLSKTTETSSAMMPMRTTTASSGYGESIKVATITPRDSTYLFATPQPERGIASTSFSTFKPSPQSLRIAPASTLASPGHQKQVSFHHPGETINSEQRQVDERYPPPQSSSTETLYQTQKTAGKSSKESLSPSTLGEQSGSQYWTDSLSQPENSTVKRGDSLPSEFKLYRLEDSPPLGMVKKASPHSPGMESKSKTVFSQKSNIGNGDHPTQTRYRSYKEK</sequence>
<reference evidence="2 3" key="1">
    <citation type="submission" date="2014-06" db="EMBL/GenBank/DDBJ databases">
        <title>Whole Genome Sequences of Three Symbiotic Endozoicomonas Bacteria.</title>
        <authorList>
            <person name="Neave M.J."/>
            <person name="Apprill A."/>
            <person name="Voolstra C.R."/>
        </authorList>
    </citation>
    <scope>NUCLEOTIDE SEQUENCE [LARGE SCALE GENOMIC DNA]</scope>
    <source>
        <strain evidence="2 3">DSM 22380</strain>
    </source>
</reference>
<feature type="region of interest" description="Disordered" evidence="1">
    <location>
        <begin position="297"/>
        <end position="356"/>
    </location>
</feature>
<feature type="region of interest" description="Disordered" evidence="1">
    <location>
        <begin position="629"/>
        <end position="758"/>
    </location>
</feature>
<dbReference type="AlphaFoldDB" id="A0A081KF34"/>
<evidence type="ECO:0000313" key="2">
    <source>
        <dbReference type="EMBL" id="KEI72760.1"/>
    </source>
</evidence>